<gene>
    <name evidence="6" type="ORF">ARALYDRAFT_339164</name>
</gene>
<dbReference type="Gramene" id="fgenesh1_pg.C_scaffold_2001263">
    <property type="protein sequence ID" value="fgenesh1_pg.C_scaffold_2001263"/>
    <property type="gene ID" value="fgenesh1_pg.C_scaffold_2001263"/>
</dbReference>
<dbReference type="InterPro" id="IPR002885">
    <property type="entry name" value="PPR_rpt"/>
</dbReference>
<evidence type="ECO:0000256" key="4">
    <source>
        <dbReference type="SAM" id="MobiDB-lite"/>
    </source>
</evidence>
<dbReference type="PROSITE" id="PS51375">
    <property type="entry name" value="PPR"/>
    <property type="match status" value="1"/>
</dbReference>
<protein>
    <recommendedName>
        <fullName evidence="5">At1g68980-like TPR repeats domain-containing protein</fullName>
    </recommendedName>
</protein>
<dbReference type="Pfam" id="PF13041">
    <property type="entry name" value="PPR_2"/>
    <property type="match status" value="1"/>
</dbReference>
<comment type="similarity">
    <text evidence="1">Belongs to the PPR family. P subfamily.</text>
</comment>
<evidence type="ECO:0000259" key="5">
    <source>
        <dbReference type="Pfam" id="PF25245"/>
    </source>
</evidence>
<dbReference type="PANTHER" id="PTHR46598">
    <property type="entry name" value="BNAC05G43320D PROTEIN"/>
    <property type="match status" value="1"/>
</dbReference>
<sequence length="1042" mass="116030">MFRKTLTIISRRHFSSSSPESPSLYSFLKPSLFSNKPITLTPSLSPPQNLKTLTQEQKSSFESTLHDSLTTHNTDEAWKAFRSLTAASSLPEKRLINSLITHLSNTEESGENTAHRLKRAFASAAYVIQKDPILLEFETVRTLMESMKLAKAAGPALALVKCMFKNRYFVPFDLWGHLIIDICRENGSLAAFLKVFKESCRIAVDEKLDFMKPDLVASNAALEACCRQLESLADADNVIESMAVLGVKPDELSFGFLAYLYARKGLREKISELENLMDGFGFASRRILYSNMISGYVKSGDLDNVSDVILHSLKGDGKESGFGEETYCELVKGFIESKSVKGLAKVIIEAQKLESSSIDADSSVGFGIINACVNLGFSDKAHSILEEMIAQGGGSVGIGAYVPILKAYCKEYRTAEATQLVTEINSSGLQLDVEIYNALIEASMTNQDFISAFTLFRDMRETRVGDLKGSYLTIMTGLLENQRPELMAAFLDEVVEDPRVEVNSHDWNSIIHAFCKSGRLEDARRTFRRMVFLRYEPNNQTYLSLINGYVSGEKYFNVLLLWNEIKGKISSMEAEKRSKLDHALVDAFLYALVKGGFFDAAMQVVEKSQEMKIFVDKWRYKQAFMETHKKLRLPKLRKRNYKKMESLVAFKNWAVCKIVLSFNLVYRQRRIVKRRLLTEGAIAAMETNHKKGKTRKAYHLKKHRKSDNNKSFDPRPTIKEVNDEKPVLFQLGSIASYGVSDVRLEADPEITTRRSTSLSLSSLSPTSSGDILEINAKERKSSLSFDSSVHNKELLSLSSKLCELQGSSDTPGSQVSGVTHASVEPLLMSPSVQMMDREGSDQPQRNSLPTLEKNLSTLSNDSLFSLSIGDNAIARDELFSYRDFKSGEITKSGELLSFCPAIHGPADSSDLGKSFDMEDKASGECEDKSSNSNVSWRNIGDCNNSDEAPSSTQSFSYPITKKKKKKKKAIKKKMTQQQQQKKRCSWLCCKNTGPCFSCCRWPNGQVVITILLVAGSSAAIGAVGVAVPGRLLLPDSHDIGLL</sequence>
<reference evidence="7" key="1">
    <citation type="journal article" date="2011" name="Nat. Genet.">
        <title>The Arabidopsis lyrata genome sequence and the basis of rapid genome size change.</title>
        <authorList>
            <person name="Hu T.T."/>
            <person name="Pattyn P."/>
            <person name="Bakker E.G."/>
            <person name="Cao J."/>
            <person name="Cheng J.-F."/>
            <person name="Clark R.M."/>
            <person name="Fahlgren N."/>
            <person name="Fawcett J.A."/>
            <person name="Grimwood J."/>
            <person name="Gundlach H."/>
            <person name="Haberer G."/>
            <person name="Hollister J.D."/>
            <person name="Ossowski S."/>
            <person name="Ottilar R.P."/>
            <person name="Salamov A.A."/>
            <person name="Schneeberger K."/>
            <person name="Spannagl M."/>
            <person name="Wang X."/>
            <person name="Yang L."/>
            <person name="Nasrallah M.E."/>
            <person name="Bergelson J."/>
            <person name="Carrington J.C."/>
            <person name="Gaut B.S."/>
            <person name="Schmutz J."/>
            <person name="Mayer K.F.X."/>
            <person name="Van de Peer Y."/>
            <person name="Grigoriev I.V."/>
            <person name="Nordborg M."/>
            <person name="Weigel D."/>
            <person name="Guo Y.-L."/>
        </authorList>
    </citation>
    <scope>NUCLEOTIDE SEQUENCE [LARGE SCALE GENOMIC DNA]</scope>
    <source>
        <strain evidence="7">cv. MN47</strain>
    </source>
</reference>
<dbReference type="STRING" id="81972.D7KX00"/>
<dbReference type="NCBIfam" id="TIGR00756">
    <property type="entry name" value="PPR"/>
    <property type="match status" value="1"/>
</dbReference>
<dbReference type="Pfam" id="PF13812">
    <property type="entry name" value="PPR_3"/>
    <property type="match status" value="1"/>
</dbReference>
<feature type="repeat" description="PPR" evidence="3">
    <location>
        <begin position="503"/>
        <end position="537"/>
    </location>
</feature>
<evidence type="ECO:0000256" key="1">
    <source>
        <dbReference type="ARBA" id="ARBA00007626"/>
    </source>
</evidence>
<evidence type="ECO:0000256" key="2">
    <source>
        <dbReference type="ARBA" id="ARBA00022737"/>
    </source>
</evidence>
<evidence type="ECO:0000313" key="7">
    <source>
        <dbReference type="Proteomes" id="UP000008694"/>
    </source>
</evidence>
<dbReference type="Pfam" id="PF01535">
    <property type="entry name" value="PPR"/>
    <property type="match status" value="2"/>
</dbReference>
<name>D7KX00_ARALL</name>
<feature type="compositionally biased region" description="Basic and acidic residues" evidence="4">
    <location>
        <begin position="913"/>
        <end position="929"/>
    </location>
</feature>
<proteinExistence type="inferred from homology"/>
<feature type="compositionally biased region" description="Polar residues" evidence="4">
    <location>
        <begin position="930"/>
        <end position="957"/>
    </location>
</feature>
<dbReference type="InterPro" id="IPR011990">
    <property type="entry name" value="TPR-like_helical_dom_sf"/>
</dbReference>
<dbReference type="HOGENOM" id="CLU_292465_0_0_1"/>
<dbReference type="EMBL" id="GL348714">
    <property type="protein sequence ID" value="EFH64971.1"/>
    <property type="molecule type" value="Genomic_DNA"/>
</dbReference>
<dbReference type="Proteomes" id="UP000008694">
    <property type="component" value="Unassembled WGS sequence"/>
</dbReference>
<dbReference type="Gene3D" id="1.25.40.10">
    <property type="entry name" value="Tetratricopeptide repeat domain"/>
    <property type="match status" value="3"/>
</dbReference>
<dbReference type="InterPro" id="IPR057440">
    <property type="entry name" value="At1g68980-like_TPR"/>
</dbReference>
<feature type="domain" description="At1g68980-like TPR repeats" evidence="5">
    <location>
        <begin position="51"/>
        <end position="212"/>
    </location>
</feature>
<dbReference type="AlphaFoldDB" id="D7KX00"/>
<dbReference type="eggNOG" id="ENOG502QSBB">
    <property type="taxonomic scope" value="Eukaryota"/>
</dbReference>
<dbReference type="Pfam" id="PF25245">
    <property type="entry name" value="TPR_At1g68980"/>
    <property type="match status" value="1"/>
</dbReference>
<feature type="region of interest" description="Disordered" evidence="4">
    <location>
        <begin position="910"/>
        <end position="964"/>
    </location>
</feature>
<organism evidence="7">
    <name type="scientific">Arabidopsis lyrata subsp. lyrata</name>
    <name type="common">Lyre-leaved rock-cress</name>
    <dbReference type="NCBI Taxonomy" id="81972"/>
    <lineage>
        <taxon>Eukaryota</taxon>
        <taxon>Viridiplantae</taxon>
        <taxon>Streptophyta</taxon>
        <taxon>Embryophyta</taxon>
        <taxon>Tracheophyta</taxon>
        <taxon>Spermatophyta</taxon>
        <taxon>Magnoliopsida</taxon>
        <taxon>eudicotyledons</taxon>
        <taxon>Gunneridae</taxon>
        <taxon>Pentapetalae</taxon>
        <taxon>rosids</taxon>
        <taxon>malvids</taxon>
        <taxon>Brassicales</taxon>
        <taxon>Brassicaceae</taxon>
        <taxon>Camelineae</taxon>
        <taxon>Arabidopsis</taxon>
    </lineage>
</organism>
<dbReference type="PANTHER" id="PTHR46598:SF2">
    <property type="entry name" value="OS01G0788900 PROTEIN"/>
    <property type="match status" value="1"/>
</dbReference>
<accession>D7KX00</accession>
<evidence type="ECO:0000313" key="6">
    <source>
        <dbReference type="EMBL" id="EFH64971.1"/>
    </source>
</evidence>
<keyword evidence="2" id="KW-0677">Repeat</keyword>
<keyword evidence="7" id="KW-1185">Reference proteome</keyword>
<evidence type="ECO:0000256" key="3">
    <source>
        <dbReference type="PROSITE-ProRule" id="PRU00708"/>
    </source>
</evidence>